<accession>A0A0R2KJ23</accession>
<protein>
    <recommendedName>
        <fullName evidence="9">Putative hemin import ATP-binding protein HrtA</fullName>
    </recommendedName>
</protein>
<evidence type="ECO:0000256" key="4">
    <source>
        <dbReference type="ARBA" id="ARBA00022475"/>
    </source>
</evidence>
<dbReference type="GO" id="GO:0005886">
    <property type="term" value="C:plasma membrane"/>
    <property type="evidence" value="ECO:0007669"/>
    <property type="project" value="UniProtKB-SubCell"/>
</dbReference>
<keyword evidence="7" id="KW-0472">Membrane</keyword>
<gene>
    <name evidence="12" type="ORF">IV53_GL000124</name>
</gene>
<dbReference type="InterPro" id="IPR017911">
    <property type="entry name" value="MacB-like_ATP-bd"/>
</dbReference>
<evidence type="ECO:0000256" key="6">
    <source>
        <dbReference type="ARBA" id="ARBA00022840"/>
    </source>
</evidence>
<evidence type="ECO:0000256" key="7">
    <source>
        <dbReference type="ARBA" id="ARBA00023136"/>
    </source>
</evidence>
<evidence type="ECO:0000313" key="12">
    <source>
        <dbReference type="EMBL" id="KRN89406.1"/>
    </source>
</evidence>
<dbReference type="SMART" id="SM00382">
    <property type="entry name" value="AAA"/>
    <property type="match status" value="1"/>
</dbReference>
<dbReference type="EMBL" id="JQBZ01000016">
    <property type="protein sequence ID" value="KRN89406.1"/>
    <property type="molecule type" value="Genomic_DNA"/>
</dbReference>
<dbReference type="OrthoDB" id="9791546at2"/>
<dbReference type="STRING" id="1122146.IV53_GL000124"/>
<organism evidence="12 13">
    <name type="scientific">Ligilactobacillus ceti DSM 22408</name>
    <dbReference type="NCBI Taxonomy" id="1122146"/>
    <lineage>
        <taxon>Bacteria</taxon>
        <taxon>Bacillati</taxon>
        <taxon>Bacillota</taxon>
        <taxon>Bacilli</taxon>
        <taxon>Lactobacillales</taxon>
        <taxon>Lactobacillaceae</taxon>
        <taxon>Ligilactobacillus</taxon>
    </lineage>
</organism>
<keyword evidence="13" id="KW-1185">Reference proteome</keyword>
<dbReference type="RefSeq" id="WP_027106395.1">
    <property type="nucleotide sequence ID" value="NZ_AUHP01000012.1"/>
</dbReference>
<dbReference type="PANTHER" id="PTHR24220">
    <property type="entry name" value="IMPORT ATP-BINDING PROTEIN"/>
    <property type="match status" value="1"/>
</dbReference>
<evidence type="ECO:0000313" key="13">
    <source>
        <dbReference type="Proteomes" id="UP000051500"/>
    </source>
</evidence>
<evidence type="ECO:0000256" key="5">
    <source>
        <dbReference type="ARBA" id="ARBA00022741"/>
    </source>
</evidence>
<dbReference type="InterPro" id="IPR027417">
    <property type="entry name" value="P-loop_NTPase"/>
</dbReference>
<evidence type="ECO:0000256" key="9">
    <source>
        <dbReference type="ARBA" id="ARBA00024432"/>
    </source>
</evidence>
<dbReference type="PROSITE" id="PS50893">
    <property type="entry name" value="ABC_TRANSPORTER_2"/>
    <property type="match status" value="1"/>
</dbReference>
<evidence type="ECO:0000256" key="2">
    <source>
        <dbReference type="ARBA" id="ARBA00011131"/>
    </source>
</evidence>
<dbReference type="Pfam" id="PF00005">
    <property type="entry name" value="ABC_tran"/>
    <property type="match status" value="1"/>
</dbReference>
<dbReference type="GO" id="GO:0022857">
    <property type="term" value="F:transmembrane transporter activity"/>
    <property type="evidence" value="ECO:0007669"/>
    <property type="project" value="TreeGrafter"/>
</dbReference>
<comment type="caution">
    <text evidence="12">The sequence shown here is derived from an EMBL/GenBank/DDBJ whole genome shotgun (WGS) entry which is preliminary data.</text>
</comment>
<name>A0A0R2KJ23_9LACO</name>
<evidence type="ECO:0000256" key="1">
    <source>
        <dbReference type="ARBA" id="ARBA00004202"/>
    </source>
</evidence>
<dbReference type="CDD" id="cd03255">
    <property type="entry name" value="ABC_MJ0796_LolCDE_FtsE"/>
    <property type="match status" value="1"/>
</dbReference>
<evidence type="ECO:0000259" key="11">
    <source>
        <dbReference type="PROSITE" id="PS50893"/>
    </source>
</evidence>
<dbReference type="PATRIC" id="fig|1122146.4.peg.126"/>
<comment type="subunit">
    <text evidence="2">The complex is composed of two ATP-binding proteins (HrtA), two transmembrane proteins (HrtB) and a solute-binding protein.</text>
</comment>
<dbReference type="GO" id="GO:0016887">
    <property type="term" value="F:ATP hydrolysis activity"/>
    <property type="evidence" value="ECO:0007669"/>
    <property type="project" value="InterPro"/>
</dbReference>
<keyword evidence="6 12" id="KW-0067">ATP-binding</keyword>
<comment type="subcellular location">
    <subcellularLocation>
        <location evidence="1">Cell membrane</location>
        <topology evidence="1">Peripheral membrane protein</topology>
    </subcellularLocation>
</comment>
<comment type="function">
    <text evidence="10">Part of the ABC transporter complex hrt involved in hemin import. Responsible for energy coupling to the transport system.</text>
</comment>
<reference evidence="12 13" key="1">
    <citation type="journal article" date="2015" name="Genome Announc.">
        <title>Expanding the biotechnology potential of lactobacilli through comparative genomics of 213 strains and associated genera.</title>
        <authorList>
            <person name="Sun Z."/>
            <person name="Harris H.M."/>
            <person name="McCann A."/>
            <person name="Guo C."/>
            <person name="Argimon S."/>
            <person name="Zhang W."/>
            <person name="Yang X."/>
            <person name="Jeffery I.B."/>
            <person name="Cooney J.C."/>
            <person name="Kagawa T.F."/>
            <person name="Liu W."/>
            <person name="Song Y."/>
            <person name="Salvetti E."/>
            <person name="Wrobel A."/>
            <person name="Rasinkangas P."/>
            <person name="Parkhill J."/>
            <person name="Rea M.C."/>
            <person name="O'Sullivan O."/>
            <person name="Ritari J."/>
            <person name="Douillard F.P."/>
            <person name="Paul Ross R."/>
            <person name="Yang R."/>
            <person name="Briner A.E."/>
            <person name="Felis G.E."/>
            <person name="de Vos W.M."/>
            <person name="Barrangou R."/>
            <person name="Klaenhammer T.R."/>
            <person name="Caufield P.W."/>
            <person name="Cui Y."/>
            <person name="Zhang H."/>
            <person name="O'Toole P.W."/>
        </authorList>
    </citation>
    <scope>NUCLEOTIDE SEQUENCE [LARGE SCALE GENOMIC DNA]</scope>
    <source>
        <strain evidence="12 13">DSM 22408</strain>
    </source>
</reference>
<dbReference type="GO" id="GO:0005524">
    <property type="term" value="F:ATP binding"/>
    <property type="evidence" value="ECO:0007669"/>
    <property type="project" value="UniProtKB-KW"/>
</dbReference>
<sequence length="224" mass="24419">MPAIELKNVNKYYGSGSARVHVLKDVNFSAELGEVVLILGPSGAGKSTFLTIAGGLLTATNGQVAINDINVSQLSKKEQNNLRLNEIGFILQSYNLVPFLTVNEQFKLVDKVKKSGNLSSAAMHQLAEKLDIVNLQHKYPSELSGGQKQRVALQRALYTDPTIVLADEPTAALDSQRVTEVGQLLKDLAKSQNKAVIVVTHDLRLTDHADKIYDLNDGQLTLRS</sequence>
<dbReference type="InterPro" id="IPR003439">
    <property type="entry name" value="ABC_transporter-like_ATP-bd"/>
</dbReference>
<keyword evidence="5" id="KW-0547">Nucleotide-binding</keyword>
<dbReference type="PANTHER" id="PTHR24220:SF666">
    <property type="entry name" value="HEMIN IMPORT ATP-BINDING PROTEIN HRTA-RELATED"/>
    <property type="match status" value="1"/>
</dbReference>
<dbReference type="InterPro" id="IPR003593">
    <property type="entry name" value="AAA+_ATPase"/>
</dbReference>
<dbReference type="eggNOG" id="COG1136">
    <property type="taxonomic scope" value="Bacteria"/>
</dbReference>
<keyword evidence="3" id="KW-0813">Transport</keyword>
<dbReference type="AlphaFoldDB" id="A0A0R2KJ23"/>
<proteinExistence type="inferred from homology"/>
<dbReference type="Proteomes" id="UP000051500">
    <property type="component" value="Unassembled WGS sequence"/>
</dbReference>
<evidence type="ECO:0000256" key="8">
    <source>
        <dbReference type="ARBA" id="ARBA00024359"/>
    </source>
</evidence>
<dbReference type="InterPro" id="IPR015854">
    <property type="entry name" value="ABC_transpr_LolD-like"/>
</dbReference>
<keyword evidence="4" id="KW-1003">Cell membrane</keyword>
<evidence type="ECO:0000256" key="3">
    <source>
        <dbReference type="ARBA" id="ARBA00022448"/>
    </source>
</evidence>
<evidence type="ECO:0000256" key="10">
    <source>
        <dbReference type="ARBA" id="ARBA00024721"/>
    </source>
</evidence>
<comment type="similarity">
    <text evidence="8">Belongs to the ABC transporter superfamily. HrtA family.</text>
</comment>
<dbReference type="SUPFAM" id="SSF52540">
    <property type="entry name" value="P-loop containing nucleoside triphosphate hydrolases"/>
    <property type="match status" value="1"/>
</dbReference>
<feature type="domain" description="ABC transporter" evidence="11">
    <location>
        <begin position="4"/>
        <end position="222"/>
    </location>
</feature>
<dbReference type="Gene3D" id="3.40.50.300">
    <property type="entry name" value="P-loop containing nucleotide triphosphate hydrolases"/>
    <property type="match status" value="1"/>
</dbReference>